<feature type="site" description="Cleavage; by autolysis" evidence="3">
    <location>
        <begin position="151"/>
        <end position="152"/>
    </location>
</feature>
<dbReference type="SUPFAM" id="SSF56235">
    <property type="entry name" value="N-terminal nucleophile aminohydrolases (Ntn hydrolases)"/>
    <property type="match status" value="1"/>
</dbReference>
<evidence type="ECO:0000313" key="5">
    <source>
        <dbReference type="Proteomes" id="UP000005959"/>
    </source>
</evidence>
<dbReference type="Gene3D" id="3.60.20.30">
    <property type="entry name" value="(Glycosyl)asparaginase"/>
    <property type="match status" value="1"/>
</dbReference>
<dbReference type="InterPro" id="IPR000246">
    <property type="entry name" value="Peptidase_T2"/>
</dbReference>
<dbReference type="EMBL" id="AGCI01000059">
    <property type="protein sequence ID" value="EHM42116.1"/>
    <property type="molecule type" value="Genomic_DNA"/>
</dbReference>
<dbReference type="Pfam" id="PF01112">
    <property type="entry name" value="Asparaginase_2"/>
    <property type="match status" value="1"/>
</dbReference>
<proteinExistence type="predicted"/>
<organism evidence="4 5">
    <name type="scientific">Hafnia alvei ATCC 51873</name>
    <dbReference type="NCBI Taxonomy" id="1002364"/>
    <lineage>
        <taxon>Bacteria</taxon>
        <taxon>Pseudomonadati</taxon>
        <taxon>Pseudomonadota</taxon>
        <taxon>Gammaproteobacteria</taxon>
        <taxon>Enterobacterales</taxon>
        <taxon>Hafniaceae</taxon>
        <taxon>Hafnia</taxon>
    </lineage>
</organism>
<evidence type="ECO:0000256" key="1">
    <source>
        <dbReference type="PIRSR" id="PIRSR600246-1"/>
    </source>
</evidence>
<evidence type="ECO:0000256" key="3">
    <source>
        <dbReference type="PIRSR" id="PIRSR600246-3"/>
    </source>
</evidence>
<feature type="active site" description="Nucleophile" evidence="1">
    <location>
        <position position="152"/>
    </location>
</feature>
<dbReference type="PATRIC" id="fig|1002364.3.peg.2229"/>
<comment type="caution">
    <text evidence="4">The sequence shown here is derived from an EMBL/GenBank/DDBJ whole genome shotgun (WGS) entry which is preliminary data.</text>
</comment>
<evidence type="ECO:0000256" key="2">
    <source>
        <dbReference type="PIRSR" id="PIRSR600246-2"/>
    </source>
</evidence>
<dbReference type="PANTHER" id="PTHR10188:SF6">
    <property type="entry name" value="N(4)-(BETA-N-ACETYLGLUCOSAMINYL)-L-ASPARAGINASE"/>
    <property type="match status" value="1"/>
</dbReference>
<sequence>MCAAIIATWRMALDGVENAMSQLHEGASISDAVQLAVMNVEDNPLFHSVGNGGLPNENGKVELDAAWMDGNTLNYGAVMAVEGLKNPIAVARKLSGKQRNNVLAGEGALQYAINNQFAMRNNLSSLSLKKWKEQLVIETNHETQEAYDGHDTVCILGAKNGEVIAGLSTSGLFMKHAGRVGDTPIIGSGCYADSDIGSAAATGVGEDIMKGCLSYEIVRLMEHMSPQQACTAALAQHQKRLQRSKNIIGSMSVIALNKEGEWGAATTKNEFSFVVGQDEGSTEVWISSCEEGKVSNTRASDEWLKKYADALKHGSGN</sequence>
<protein>
    <submittedName>
        <fullName evidence="4">Putative N(4)-(Beta-N-acetylglucosaminyl)-L-asparaginase</fullName>
    </submittedName>
</protein>
<evidence type="ECO:0000313" key="4">
    <source>
        <dbReference type="EMBL" id="EHM42116.1"/>
    </source>
</evidence>
<dbReference type="HOGENOM" id="CLU_021603_0_1_6"/>
<gene>
    <name evidence="4" type="ORF">HMPREF0454_02480</name>
</gene>
<dbReference type="CDD" id="cd04513">
    <property type="entry name" value="Glycosylasparaginase"/>
    <property type="match status" value="1"/>
</dbReference>
<reference evidence="4 5" key="1">
    <citation type="submission" date="2011-08" db="EMBL/GenBank/DDBJ databases">
        <authorList>
            <person name="Weinstock G."/>
            <person name="Sodergren E."/>
            <person name="Clifton S."/>
            <person name="Fulton L."/>
            <person name="Fulton B."/>
            <person name="Courtney L."/>
            <person name="Fronick C."/>
            <person name="Harrison M."/>
            <person name="Strong C."/>
            <person name="Farmer C."/>
            <person name="Delahaunty K."/>
            <person name="Markovic C."/>
            <person name="Hall O."/>
            <person name="Minx P."/>
            <person name="Tomlinson C."/>
            <person name="Mitreva M."/>
            <person name="Hou S."/>
            <person name="Chen J."/>
            <person name="Wollam A."/>
            <person name="Pepin K.H."/>
            <person name="Johnson M."/>
            <person name="Bhonagiri V."/>
            <person name="Zhang X."/>
            <person name="Suruliraj S."/>
            <person name="Warren W."/>
            <person name="Chinwalla A."/>
            <person name="Mardis E.R."/>
            <person name="Wilson R.K."/>
        </authorList>
    </citation>
    <scope>NUCLEOTIDE SEQUENCE [LARGE SCALE GENOMIC DNA]</scope>
    <source>
        <strain evidence="4 5">ATCC 51873</strain>
    </source>
</reference>
<feature type="binding site" evidence="2">
    <location>
        <begin position="179"/>
        <end position="182"/>
    </location>
    <ligand>
        <name>substrate</name>
    </ligand>
</feature>
<dbReference type="PANTHER" id="PTHR10188">
    <property type="entry name" value="L-ASPARAGINASE"/>
    <property type="match status" value="1"/>
</dbReference>
<dbReference type="GO" id="GO:0016811">
    <property type="term" value="F:hydrolase activity, acting on carbon-nitrogen (but not peptide) bonds, in linear amides"/>
    <property type="evidence" value="ECO:0007669"/>
    <property type="project" value="UniProtKB-ARBA"/>
</dbReference>
<dbReference type="Proteomes" id="UP000005959">
    <property type="component" value="Unassembled WGS sequence"/>
</dbReference>
<name>G9Y7A7_HAFAL</name>
<dbReference type="AlphaFoldDB" id="G9Y7A7"/>
<accession>G9Y7A7</accession>
<dbReference type="GO" id="GO:0005737">
    <property type="term" value="C:cytoplasm"/>
    <property type="evidence" value="ECO:0007669"/>
    <property type="project" value="TreeGrafter"/>
</dbReference>
<dbReference type="InterPro" id="IPR029055">
    <property type="entry name" value="Ntn_hydrolases_N"/>
</dbReference>
<feature type="binding site" evidence="2">
    <location>
        <begin position="202"/>
        <end position="205"/>
    </location>
    <ligand>
        <name>substrate</name>
    </ligand>
</feature>